<dbReference type="EMBL" id="KB528356">
    <property type="protein sequence ID" value="EMP35547.1"/>
    <property type="molecule type" value="Genomic_DNA"/>
</dbReference>
<proteinExistence type="predicted"/>
<keyword evidence="3" id="KW-1185">Reference proteome</keyword>
<accession>M7C4X0</accession>
<evidence type="ECO:0000313" key="3">
    <source>
        <dbReference type="Proteomes" id="UP000031443"/>
    </source>
</evidence>
<name>M7C4X0_CHEMY</name>
<dbReference type="Proteomes" id="UP000031443">
    <property type="component" value="Unassembled WGS sequence"/>
</dbReference>
<evidence type="ECO:0000313" key="2">
    <source>
        <dbReference type="EMBL" id="EMP35547.1"/>
    </source>
</evidence>
<dbReference type="AlphaFoldDB" id="M7C4X0"/>
<evidence type="ECO:0000256" key="1">
    <source>
        <dbReference type="SAM" id="MobiDB-lite"/>
    </source>
</evidence>
<reference evidence="3" key="1">
    <citation type="journal article" date="2013" name="Nat. Genet.">
        <title>The draft genomes of soft-shell turtle and green sea turtle yield insights into the development and evolution of the turtle-specific body plan.</title>
        <authorList>
            <person name="Wang Z."/>
            <person name="Pascual-Anaya J."/>
            <person name="Zadissa A."/>
            <person name="Li W."/>
            <person name="Niimura Y."/>
            <person name="Huang Z."/>
            <person name="Li C."/>
            <person name="White S."/>
            <person name="Xiong Z."/>
            <person name="Fang D."/>
            <person name="Wang B."/>
            <person name="Ming Y."/>
            <person name="Chen Y."/>
            <person name="Zheng Y."/>
            <person name="Kuraku S."/>
            <person name="Pignatelli M."/>
            <person name="Herrero J."/>
            <person name="Beal K."/>
            <person name="Nozawa M."/>
            <person name="Li Q."/>
            <person name="Wang J."/>
            <person name="Zhang H."/>
            <person name="Yu L."/>
            <person name="Shigenobu S."/>
            <person name="Wang J."/>
            <person name="Liu J."/>
            <person name="Flicek P."/>
            <person name="Searle S."/>
            <person name="Wang J."/>
            <person name="Kuratani S."/>
            <person name="Yin Y."/>
            <person name="Aken B."/>
            <person name="Zhang G."/>
            <person name="Irie N."/>
        </authorList>
    </citation>
    <scope>NUCLEOTIDE SEQUENCE [LARGE SCALE GENOMIC DNA]</scope>
</reference>
<feature type="region of interest" description="Disordered" evidence="1">
    <location>
        <begin position="41"/>
        <end position="67"/>
    </location>
</feature>
<gene>
    <name evidence="2" type="ORF">UY3_07262</name>
</gene>
<organism evidence="2 3">
    <name type="scientific">Chelonia mydas</name>
    <name type="common">Green sea-turtle</name>
    <name type="synonym">Chelonia agassizi</name>
    <dbReference type="NCBI Taxonomy" id="8469"/>
    <lineage>
        <taxon>Eukaryota</taxon>
        <taxon>Metazoa</taxon>
        <taxon>Chordata</taxon>
        <taxon>Craniata</taxon>
        <taxon>Vertebrata</taxon>
        <taxon>Euteleostomi</taxon>
        <taxon>Archelosauria</taxon>
        <taxon>Testudinata</taxon>
        <taxon>Testudines</taxon>
        <taxon>Cryptodira</taxon>
        <taxon>Durocryptodira</taxon>
        <taxon>Americhelydia</taxon>
        <taxon>Chelonioidea</taxon>
        <taxon>Cheloniidae</taxon>
        <taxon>Chelonia</taxon>
    </lineage>
</organism>
<sequence length="101" mass="10984">MGEAFLSTQVASSLSTTAAQIYQCYQIQHKQQQEKLLHITSTTGPQPTHDSHLIGVQEQGPTPQPLNPMRFLPLTSMGAELGAEEALETSARLDPVLTPML</sequence>
<protein>
    <submittedName>
        <fullName evidence="2">Uncharacterized protein</fullName>
    </submittedName>
</protein>